<proteinExistence type="predicted"/>
<feature type="domain" description="AMP-dependent synthetase/ligase" evidence="1">
    <location>
        <begin position="41"/>
        <end position="268"/>
    </location>
</feature>
<dbReference type="EMBL" id="MHLL01000022">
    <property type="protein sequence ID" value="OGZ09261.1"/>
    <property type="molecule type" value="Genomic_DNA"/>
</dbReference>
<dbReference type="SUPFAM" id="SSF56801">
    <property type="entry name" value="Acetyl-CoA synthetase-like"/>
    <property type="match status" value="1"/>
</dbReference>
<accession>A0A1G2D8P3</accession>
<dbReference type="InterPro" id="IPR042099">
    <property type="entry name" value="ANL_N_sf"/>
</dbReference>
<dbReference type="Pfam" id="PF14535">
    <property type="entry name" value="AMP-binding_C_2"/>
    <property type="match status" value="1"/>
</dbReference>
<evidence type="ECO:0008006" key="5">
    <source>
        <dbReference type="Google" id="ProtNLM"/>
    </source>
</evidence>
<protein>
    <recommendedName>
        <fullName evidence="5">AMP-dependent synthetase/ligase domain-containing protein</fullName>
    </recommendedName>
</protein>
<dbReference type="PANTHER" id="PTHR43845">
    <property type="entry name" value="BLR5969 PROTEIN"/>
    <property type="match status" value="1"/>
</dbReference>
<evidence type="ECO:0000313" key="4">
    <source>
        <dbReference type="Proteomes" id="UP000177996"/>
    </source>
</evidence>
<evidence type="ECO:0000259" key="2">
    <source>
        <dbReference type="Pfam" id="PF14535"/>
    </source>
</evidence>
<dbReference type="InterPro" id="IPR028154">
    <property type="entry name" value="AMP-dep_Lig_C"/>
</dbReference>
<dbReference type="Pfam" id="PF00501">
    <property type="entry name" value="AMP-binding"/>
    <property type="match status" value="1"/>
</dbReference>
<dbReference type="PANTHER" id="PTHR43845:SF1">
    <property type="entry name" value="BLR5969 PROTEIN"/>
    <property type="match status" value="1"/>
</dbReference>
<dbReference type="AlphaFoldDB" id="A0A1G2D8P3"/>
<reference evidence="3 4" key="1">
    <citation type="journal article" date="2016" name="Nat. Commun.">
        <title>Thousands of microbial genomes shed light on interconnected biogeochemical processes in an aquifer system.</title>
        <authorList>
            <person name="Anantharaman K."/>
            <person name="Brown C.T."/>
            <person name="Hug L.A."/>
            <person name="Sharon I."/>
            <person name="Castelle C.J."/>
            <person name="Probst A.J."/>
            <person name="Thomas B.C."/>
            <person name="Singh A."/>
            <person name="Wilkins M.J."/>
            <person name="Karaoz U."/>
            <person name="Brodie E.L."/>
            <person name="Williams K.H."/>
            <person name="Hubbard S.S."/>
            <person name="Banfield J.F."/>
        </authorList>
    </citation>
    <scope>NUCLEOTIDE SEQUENCE [LARGE SCALE GENOMIC DNA]</scope>
</reference>
<comment type="caution">
    <text evidence="3">The sequence shown here is derived from an EMBL/GenBank/DDBJ whole genome shotgun (WGS) entry which is preliminary data.</text>
</comment>
<evidence type="ECO:0000313" key="3">
    <source>
        <dbReference type="EMBL" id="OGZ09261.1"/>
    </source>
</evidence>
<gene>
    <name evidence="3" type="ORF">A3D65_05855</name>
</gene>
<dbReference type="Proteomes" id="UP000177996">
    <property type="component" value="Unassembled WGS sequence"/>
</dbReference>
<sequence>MNLIKKLLRTVLWAQKSSFYRERLKREKIKVNAIKTLSNFQKLPPITAQDLREHSKEFSSVSRDKIYSLYATGGTTGKSKLIYWTEEALENSAKAMANYLRRLFSLKGKLCIVIAPSDNLAIVGDFERKVFRNMNALIGSMGLTFTDDQRKQLITVMQAEEPYLLMGNPGRVLSLIQDFVDANVDTKKLGIKYVISGSEILTPKTRDFIEKAFGATVFDHGGMTEVGGTTIECRAHDGQHVFESVVYAEVLNLETGEVITEGIGELCFTTLINPAFPLVRYKTEDIVKITHKKCSCGLKTPRIWYKCRISESVSLFGATLYAYQVDEALEEIKELTSAYNLRVESVGPGVTMTLVVECQKEFQHESYTKKILQALKERIPKLNTALGSKKMNIVISFVDPETLKRTPRGKIANRILDARS</sequence>
<evidence type="ECO:0000259" key="1">
    <source>
        <dbReference type="Pfam" id="PF00501"/>
    </source>
</evidence>
<dbReference type="Gene3D" id="3.40.50.12780">
    <property type="entry name" value="N-terminal domain of ligase-like"/>
    <property type="match status" value="1"/>
</dbReference>
<name>A0A1G2D8P3_9BACT</name>
<dbReference type="InterPro" id="IPR000873">
    <property type="entry name" value="AMP-dep_synth/lig_dom"/>
</dbReference>
<dbReference type="STRING" id="1798661.A3D65_05855"/>
<feature type="domain" description="AMP-dependent ligase C-terminal" evidence="2">
    <location>
        <begin position="317"/>
        <end position="419"/>
    </location>
</feature>
<organism evidence="3 4">
    <name type="scientific">Candidatus Lloydbacteria bacterium RIFCSPHIGHO2_02_FULL_50_13</name>
    <dbReference type="NCBI Taxonomy" id="1798661"/>
    <lineage>
        <taxon>Bacteria</taxon>
        <taxon>Candidatus Lloydiibacteriota</taxon>
    </lineage>
</organism>
<dbReference type="Gene3D" id="3.30.300.30">
    <property type="match status" value="1"/>
</dbReference>
<dbReference type="InterPro" id="IPR045851">
    <property type="entry name" value="AMP-bd_C_sf"/>
</dbReference>